<sequence length="411" mass="45857">MKRSRVHIAHKEVIPGTPNDYDESSLNLIQDMVSEAVDGLDFSQMVKGRSVLIKPNLVRPDPHVPSAVTTDPRVIIAMMRHCLDSGAKTIGIGDKPGIGLSCRGGEELLGLGKYYGEVGAHFVYFDESEEVWEENPPGRLCESIPIPQVLREYEVLINLPKLKLHMHTGVSLGIKNLFGLIPEHFRMKHHREDLHRFLVDYLYLVKPDMTIIDGIWALEGQAPICGTPVQDFNAIIASADIVAADSIGAYLMGVEPDEIAMIRMAAQEGFGHADLDQIEVTGVKPDEIRRHFKRPVLSSQNAYPGIDVIVKGGCVGCYSSLRHALDRLHAAGHLQEDPQTIIVGMRHKAKEQNLSDHPGVLWCYGNCCVEQFIEYHEGDENSHWLEGCPPHFMNFYRAYLEAMGIDVPEQK</sequence>
<dbReference type="EMBL" id="NJBN01000002">
    <property type="protein sequence ID" value="TKJ41647.1"/>
    <property type="molecule type" value="Genomic_DNA"/>
</dbReference>
<dbReference type="AlphaFoldDB" id="A0A532V3S6"/>
<name>A0A532V3S6_UNCL8</name>
<protein>
    <recommendedName>
        <fullName evidence="1">DUF362 domain-containing protein</fullName>
    </recommendedName>
</protein>
<accession>A0A532V3S6</accession>
<evidence type="ECO:0000313" key="3">
    <source>
        <dbReference type="Proteomes" id="UP000319619"/>
    </source>
</evidence>
<evidence type="ECO:0000313" key="2">
    <source>
        <dbReference type="EMBL" id="TKJ41647.1"/>
    </source>
</evidence>
<comment type="caution">
    <text evidence="2">The sequence shown here is derived from an EMBL/GenBank/DDBJ whole genome shotgun (WGS) entry which is preliminary data.</text>
</comment>
<reference evidence="2 3" key="1">
    <citation type="submission" date="2017-06" db="EMBL/GenBank/DDBJ databases">
        <title>Novel microbial phyla capable of carbon fixation and sulfur reduction in deep-sea sediments.</title>
        <authorList>
            <person name="Huang J."/>
            <person name="Baker B."/>
            <person name="Wang Y."/>
        </authorList>
    </citation>
    <scope>NUCLEOTIDE SEQUENCE [LARGE SCALE GENOMIC DNA]</scope>
    <source>
        <strain evidence="2">B3_LCP</strain>
    </source>
</reference>
<feature type="domain" description="DUF362" evidence="1">
    <location>
        <begin position="51"/>
        <end position="249"/>
    </location>
</feature>
<gene>
    <name evidence="2" type="ORF">CEE37_03510</name>
</gene>
<evidence type="ECO:0000259" key="1">
    <source>
        <dbReference type="Pfam" id="PF04015"/>
    </source>
</evidence>
<proteinExistence type="predicted"/>
<dbReference type="Pfam" id="PF04015">
    <property type="entry name" value="DUF362"/>
    <property type="match status" value="1"/>
</dbReference>
<dbReference type="Proteomes" id="UP000319619">
    <property type="component" value="Unassembled WGS sequence"/>
</dbReference>
<organism evidence="2 3">
    <name type="scientific">candidate division LCP-89 bacterium B3_LCP</name>
    <dbReference type="NCBI Taxonomy" id="2012998"/>
    <lineage>
        <taxon>Bacteria</taxon>
        <taxon>Pseudomonadati</taxon>
        <taxon>Bacteria division LCP-89</taxon>
    </lineage>
</organism>
<dbReference type="InterPro" id="IPR007160">
    <property type="entry name" value="DUF362"/>
</dbReference>